<dbReference type="AlphaFoldDB" id="B3LYB6"/>
<organism evidence="2 3">
    <name type="scientific">Drosophila ananassae</name>
    <name type="common">Fruit fly</name>
    <dbReference type="NCBI Taxonomy" id="7217"/>
    <lineage>
        <taxon>Eukaryota</taxon>
        <taxon>Metazoa</taxon>
        <taxon>Ecdysozoa</taxon>
        <taxon>Arthropoda</taxon>
        <taxon>Hexapoda</taxon>
        <taxon>Insecta</taxon>
        <taxon>Pterygota</taxon>
        <taxon>Neoptera</taxon>
        <taxon>Endopterygota</taxon>
        <taxon>Diptera</taxon>
        <taxon>Brachycera</taxon>
        <taxon>Muscomorpha</taxon>
        <taxon>Ephydroidea</taxon>
        <taxon>Drosophilidae</taxon>
        <taxon>Drosophila</taxon>
        <taxon>Sophophora</taxon>
    </lineage>
</organism>
<keyword evidence="3" id="KW-1185">Reference proteome</keyword>
<dbReference type="KEGG" id="dan:6500115"/>
<dbReference type="Proteomes" id="UP000007801">
    <property type="component" value="Unassembled WGS sequence"/>
</dbReference>
<evidence type="ECO:0000313" key="2">
    <source>
        <dbReference type="EMBL" id="EDV41779.2"/>
    </source>
</evidence>
<proteinExistence type="predicted"/>
<feature type="region of interest" description="Disordered" evidence="1">
    <location>
        <begin position="214"/>
        <end position="235"/>
    </location>
</feature>
<name>B3LYB6_DROAN</name>
<reference evidence="2 3" key="1">
    <citation type="journal article" date="2007" name="Nature">
        <title>Evolution of genes and genomes on the Drosophila phylogeny.</title>
        <authorList>
            <consortium name="Drosophila 12 Genomes Consortium"/>
            <person name="Clark A.G."/>
            <person name="Eisen M.B."/>
            <person name="Smith D.R."/>
            <person name="Bergman C.M."/>
            <person name="Oliver B."/>
            <person name="Markow T.A."/>
            <person name="Kaufman T.C."/>
            <person name="Kellis M."/>
            <person name="Gelbart W."/>
            <person name="Iyer V.N."/>
            <person name="Pollard D.A."/>
            <person name="Sackton T.B."/>
            <person name="Larracuente A.M."/>
            <person name="Singh N.D."/>
            <person name="Abad J.P."/>
            <person name="Abt D.N."/>
            <person name="Adryan B."/>
            <person name="Aguade M."/>
            <person name="Akashi H."/>
            <person name="Anderson W.W."/>
            <person name="Aquadro C.F."/>
            <person name="Ardell D.H."/>
            <person name="Arguello R."/>
            <person name="Artieri C.G."/>
            <person name="Barbash D.A."/>
            <person name="Barker D."/>
            <person name="Barsanti P."/>
            <person name="Batterham P."/>
            <person name="Batzoglou S."/>
            <person name="Begun D."/>
            <person name="Bhutkar A."/>
            <person name="Blanco E."/>
            <person name="Bosak S.A."/>
            <person name="Bradley R.K."/>
            <person name="Brand A.D."/>
            <person name="Brent M.R."/>
            <person name="Brooks A.N."/>
            <person name="Brown R.H."/>
            <person name="Butlin R.K."/>
            <person name="Caggese C."/>
            <person name="Calvi B.R."/>
            <person name="Bernardo de Carvalho A."/>
            <person name="Caspi A."/>
            <person name="Castrezana S."/>
            <person name="Celniker S.E."/>
            <person name="Chang J.L."/>
            <person name="Chapple C."/>
            <person name="Chatterji S."/>
            <person name="Chinwalla A."/>
            <person name="Civetta A."/>
            <person name="Clifton S.W."/>
            <person name="Comeron J.M."/>
            <person name="Costello J.C."/>
            <person name="Coyne J.A."/>
            <person name="Daub J."/>
            <person name="David R.G."/>
            <person name="Delcher A.L."/>
            <person name="Delehaunty K."/>
            <person name="Do C.B."/>
            <person name="Ebling H."/>
            <person name="Edwards K."/>
            <person name="Eickbush T."/>
            <person name="Evans J.D."/>
            <person name="Filipski A."/>
            <person name="Findeiss S."/>
            <person name="Freyhult E."/>
            <person name="Fulton L."/>
            <person name="Fulton R."/>
            <person name="Garcia A.C."/>
            <person name="Gardiner A."/>
            <person name="Garfield D.A."/>
            <person name="Garvin B.E."/>
            <person name="Gibson G."/>
            <person name="Gilbert D."/>
            <person name="Gnerre S."/>
            <person name="Godfrey J."/>
            <person name="Good R."/>
            <person name="Gotea V."/>
            <person name="Gravely B."/>
            <person name="Greenberg A.J."/>
            <person name="Griffiths-Jones S."/>
            <person name="Gross S."/>
            <person name="Guigo R."/>
            <person name="Gustafson E.A."/>
            <person name="Haerty W."/>
            <person name="Hahn M.W."/>
            <person name="Halligan D.L."/>
            <person name="Halpern A.L."/>
            <person name="Halter G.M."/>
            <person name="Han M.V."/>
            <person name="Heger A."/>
            <person name="Hillier L."/>
            <person name="Hinrichs A.S."/>
            <person name="Holmes I."/>
            <person name="Hoskins R.A."/>
            <person name="Hubisz M.J."/>
            <person name="Hultmark D."/>
            <person name="Huntley M.A."/>
            <person name="Jaffe D.B."/>
            <person name="Jagadeeshan S."/>
            <person name="Jeck W.R."/>
            <person name="Johnson J."/>
            <person name="Jones C.D."/>
            <person name="Jordan W.C."/>
            <person name="Karpen G.H."/>
            <person name="Kataoka E."/>
            <person name="Keightley P.D."/>
            <person name="Kheradpour P."/>
            <person name="Kirkness E.F."/>
            <person name="Koerich L.B."/>
            <person name="Kristiansen K."/>
            <person name="Kudrna D."/>
            <person name="Kulathinal R.J."/>
            <person name="Kumar S."/>
            <person name="Kwok R."/>
            <person name="Lander E."/>
            <person name="Langley C.H."/>
            <person name="Lapoint R."/>
            <person name="Lazzaro B.P."/>
            <person name="Lee S.J."/>
            <person name="Levesque L."/>
            <person name="Li R."/>
            <person name="Lin C.F."/>
            <person name="Lin M.F."/>
            <person name="Lindblad-Toh K."/>
            <person name="Llopart A."/>
            <person name="Long M."/>
            <person name="Low L."/>
            <person name="Lozovsky E."/>
            <person name="Lu J."/>
            <person name="Luo M."/>
            <person name="Machado C.A."/>
            <person name="Makalowski W."/>
            <person name="Marzo M."/>
            <person name="Matsuda M."/>
            <person name="Matzkin L."/>
            <person name="McAllister B."/>
            <person name="McBride C.S."/>
            <person name="McKernan B."/>
            <person name="McKernan K."/>
            <person name="Mendez-Lago M."/>
            <person name="Minx P."/>
            <person name="Mollenhauer M.U."/>
            <person name="Montooth K."/>
            <person name="Mount S.M."/>
            <person name="Mu X."/>
            <person name="Myers E."/>
            <person name="Negre B."/>
            <person name="Newfeld S."/>
            <person name="Nielsen R."/>
            <person name="Noor M.A."/>
            <person name="O'Grady P."/>
            <person name="Pachter L."/>
            <person name="Papaceit M."/>
            <person name="Parisi M.J."/>
            <person name="Parisi M."/>
            <person name="Parts L."/>
            <person name="Pedersen J.S."/>
            <person name="Pesole G."/>
            <person name="Phillippy A.M."/>
            <person name="Ponting C.P."/>
            <person name="Pop M."/>
            <person name="Porcelli D."/>
            <person name="Powell J.R."/>
            <person name="Prohaska S."/>
            <person name="Pruitt K."/>
            <person name="Puig M."/>
            <person name="Quesneville H."/>
            <person name="Ram K.R."/>
            <person name="Rand D."/>
            <person name="Rasmussen M.D."/>
            <person name="Reed L.K."/>
            <person name="Reenan R."/>
            <person name="Reily A."/>
            <person name="Remington K.A."/>
            <person name="Rieger T.T."/>
            <person name="Ritchie M.G."/>
            <person name="Robin C."/>
            <person name="Rogers Y.H."/>
            <person name="Rohde C."/>
            <person name="Rozas J."/>
            <person name="Rubenfield M.J."/>
            <person name="Ruiz A."/>
            <person name="Russo S."/>
            <person name="Salzberg S.L."/>
            <person name="Sanchez-Gracia A."/>
            <person name="Saranga D.J."/>
            <person name="Sato H."/>
            <person name="Schaeffer S.W."/>
            <person name="Schatz M.C."/>
            <person name="Schlenke T."/>
            <person name="Schwartz R."/>
            <person name="Segarra C."/>
            <person name="Singh R.S."/>
            <person name="Sirot L."/>
            <person name="Sirota M."/>
            <person name="Sisneros N.B."/>
            <person name="Smith C.D."/>
            <person name="Smith T.F."/>
            <person name="Spieth J."/>
            <person name="Stage D.E."/>
            <person name="Stark A."/>
            <person name="Stephan W."/>
            <person name="Strausberg R.L."/>
            <person name="Strempel S."/>
            <person name="Sturgill D."/>
            <person name="Sutton G."/>
            <person name="Sutton G.G."/>
            <person name="Tao W."/>
            <person name="Teichmann S."/>
            <person name="Tobari Y.N."/>
            <person name="Tomimura Y."/>
            <person name="Tsolas J.M."/>
            <person name="Valente V.L."/>
            <person name="Venter E."/>
            <person name="Venter J.C."/>
            <person name="Vicario S."/>
            <person name="Vieira F.G."/>
            <person name="Vilella A.J."/>
            <person name="Villasante A."/>
            <person name="Walenz B."/>
            <person name="Wang J."/>
            <person name="Wasserman M."/>
            <person name="Watts T."/>
            <person name="Wilson D."/>
            <person name="Wilson R.K."/>
            <person name="Wing R.A."/>
            <person name="Wolfner M.F."/>
            <person name="Wong A."/>
            <person name="Wong G.K."/>
            <person name="Wu C.I."/>
            <person name="Wu G."/>
            <person name="Yamamoto D."/>
            <person name="Yang H.P."/>
            <person name="Yang S.P."/>
            <person name="Yorke J.A."/>
            <person name="Yoshida K."/>
            <person name="Zdobnov E."/>
            <person name="Zhang P."/>
            <person name="Zhang Y."/>
            <person name="Zimin A.V."/>
            <person name="Baldwin J."/>
            <person name="Abdouelleil A."/>
            <person name="Abdulkadir J."/>
            <person name="Abebe A."/>
            <person name="Abera B."/>
            <person name="Abreu J."/>
            <person name="Acer S.C."/>
            <person name="Aftuck L."/>
            <person name="Alexander A."/>
            <person name="An P."/>
            <person name="Anderson E."/>
            <person name="Anderson S."/>
            <person name="Arachi H."/>
            <person name="Azer M."/>
            <person name="Bachantsang P."/>
            <person name="Barry A."/>
            <person name="Bayul T."/>
            <person name="Berlin A."/>
            <person name="Bessette D."/>
            <person name="Bloom T."/>
            <person name="Blye J."/>
            <person name="Boguslavskiy L."/>
            <person name="Bonnet C."/>
            <person name="Boukhgalter B."/>
            <person name="Bourzgui I."/>
            <person name="Brown A."/>
            <person name="Cahill P."/>
            <person name="Channer S."/>
            <person name="Cheshatsang Y."/>
            <person name="Chuda L."/>
            <person name="Citroen M."/>
            <person name="Collymore A."/>
            <person name="Cooke P."/>
            <person name="Costello M."/>
            <person name="D'Aco K."/>
            <person name="Daza R."/>
            <person name="De Haan G."/>
            <person name="DeGray S."/>
            <person name="DeMaso C."/>
            <person name="Dhargay N."/>
            <person name="Dooley K."/>
            <person name="Dooley E."/>
            <person name="Doricent M."/>
            <person name="Dorje P."/>
            <person name="Dorjee K."/>
            <person name="Dupes A."/>
            <person name="Elong R."/>
            <person name="Falk J."/>
            <person name="Farina A."/>
            <person name="Faro S."/>
            <person name="Ferguson D."/>
            <person name="Fisher S."/>
            <person name="Foley C.D."/>
            <person name="Franke A."/>
            <person name="Friedrich D."/>
            <person name="Gadbois L."/>
            <person name="Gearin G."/>
            <person name="Gearin C.R."/>
            <person name="Giannoukos G."/>
            <person name="Goode T."/>
            <person name="Graham J."/>
            <person name="Grandbois E."/>
            <person name="Grewal S."/>
            <person name="Gyaltsen K."/>
            <person name="Hafez N."/>
            <person name="Hagos B."/>
            <person name="Hall J."/>
            <person name="Henson C."/>
            <person name="Hollinger A."/>
            <person name="Honan T."/>
            <person name="Huard M.D."/>
            <person name="Hughes L."/>
            <person name="Hurhula B."/>
            <person name="Husby M.E."/>
            <person name="Kamat A."/>
            <person name="Kanga B."/>
            <person name="Kashin S."/>
            <person name="Khazanovich D."/>
            <person name="Kisner P."/>
            <person name="Lance K."/>
            <person name="Lara M."/>
            <person name="Lee W."/>
            <person name="Lennon N."/>
            <person name="Letendre F."/>
            <person name="LeVine R."/>
            <person name="Lipovsky A."/>
            <person name="Liu X."/>
            <person name="Liu J."/>
            <person name="Liu S."/>
            <person name="Lokyitsang T."/>
            <person name="Lokyitsang Y."/>
            <person name="Lubonja R."/>
            <person name="Lui A."/>
            <person name="MacDonald P."/>
            <person name="Magnisalis V."/>
            <person name="Maru K."/>
            <person name="Matthews C."/>
            <person name="McCusker W."/>
            <person name="McDonough S."/>
            <person name="Mehta T."/>
            <person name="Meldrim J."/>
            <person name="Meneus L."/>
            <person name="Mihai O."/>
            <person name="Mihalev A."/>
            <person name="Mihova T."/>
            <person name="Mittelman R."/>
            <person name="Mlenga V."/>
            <person name="Montmayeur A."/>
            <person name="Mulrain L."/>
            <person name="Navidi A."/>
            <person name="Naylor J."/>
            <person name="Negash T."/>
            <person name="Nguyen T."/>
            <person name="Nguyen N."/>
            <person name="Nicol R."/>
            <person name="Norbu C."/>
            <person name="Norbu N."/>
            <person name="Novod N."/>
            <person name="O'Neill B."/>
            <person name="Osman S."/>
            <person name="Markiewicz E."/>
            <person name="Oyono O.L."/>
            <person name="Patti C."/>
            <person name="Phunkhang P."/>
            <person name="Pierre F."/>
            <person name="Priest M."/>
            <person name="Raghuraman S."/>
            <person name="Rege F."/>
            <person name="Reyes R."/>
            <person name="Rise C."/>
            <person name="Rogov P."/>
            <person name="Ross K."/>
            <person name="Ryan E."/>
            <person name="Settipalli S."/>
            <person name="Shea T."/>
            <person name="Sherpa N."/>
            <person name="Shi L."/>
            <person name="Shih D."/>
            <person name="Sparrow T."/>
            <person name="Spaulding J."/>
            <person name="Stalker J."/>
            <person name="Stange-Thomann N."/>
            <person name="Stavropoulos S."/>
            <person name="Stone C."/>
            <person name="Strader C."/>
            <person name="Tesfaye S."/>
            <person name="Thomson T."/>
            <person name="Thoulutsang Y."/>
            <person name="Thoulutsang D."/>
            <person name="Topham K."/>
            <person name="Topping I."/>
            <person name="Tsamla T."/>
            <person name="Vassiliev H."/>
            <person name="Vo A."/>
            <person name="Wangchuk T."/>
            <person name="Wangdi T."/>
            <person name="Weiand M."/>
            <person name="Wilkinson J."/>
            <person name="Wilson A."/>
            <person name="Yadav S."/>
            <person name="Young G."/>
            <person name="Yu Q."/>
            <person name="Zembek L."/>
            <person name="Zhong D."/>
            <person name="Zimmer A."/>
            <person name="Zwirko Z."/>
            <person name="Jaffe D.B."/>
            <person name="Alvarez P."/>
            <person name="Brockman W."/>
            <person name="Butler J."/>
            <person name="Chin C."/>
            <person name="Gnerre S."/>
            <person name="Grabherr M."/>
            <person name="Kleber M."/>
            <person name="Mauceli E."/>
            <person name="MacCallum I."/>
        </authorList>
    </citation>
    <scope>NUCLEOTIDE SEQUENCE [LARGE SCALE GENOMIC DNA]</scope>
    <source>
        <strain evidence="3">Tucson 14024-0371.13</strain>
    </source>
</reference>
<dbReference type="OrthoDB" id="10589823at2759"/>
<protein>
    <submittedName>
        <fullName evidence="2">Uncharacterized protein</fullName>
    </submittedName>
</protein>
<evidence type="ECO:0000313" key="3">
    <source>
        <dbReference type="Proteomes" id="UP000007801"/>
    </source>
</evidence>
<dbReference type="HOGENOM" id="CLU_1333157_0_0_1"/>
<feature type="region of interest" description="Disordered" evidence="1">
    <location>
        <begin position="165"/>
        <end position="195"/>
    </location>
</feature>
<evidence type="ECO:0000256" key="1">
    <source>
        <dbReference type="SAM" id="MobiDB-lite"/>
    </source>
</evidence>
<dbReference type="EMBL" id="CH902617">
    <property type="protein sequence ID" value="EDV41779.2"/>
    <property type="molecule type" value="Genomic_DNA"/>
</dbReference>
<accession>B3LYB6</accession>
<sequence>MSSRTAFSLGKYSKLCFRATKRLFHPSTCMYPKPLQQQIRILRKPHDSQKKDQNGIQMSPCLPKLFTFPGELVWKTAVPEVRTPNILEGQDAYLKDLKVQQPTCSKKCGGGDDLKKKCEALAAKDKCAKPKKKKKNVVCEKGGKSELEKKCYAFARLKKCRKLNTNDEGKSKKEKDVKSKKSKGKDEKCKGKKDKETIEKEMCAKLAQEAKCKKMAEQAKKAKKGKDSKSKEKLK</sequence>
<gene>
    <name evidence="2" type="primary">Dana\GF17330</name>
    <name evidence="2" type="synonym">dana_GLEANR_18597</name>
    <name evidence="2" type="ORF">GF17330</name>
</gene>
<dbReference type="GeneID" id="6500115"/>
<dbReference type="InParanoid" id="B3LYB6"/>